<dbReference type="InterPro" id="IPR036397">
    <property type="entry name" value="RNaseH_sf"/>
</dbReference>
<dbReference type="Proteomes" id="UP001156664">
    <property type="component" value="Unassembled WGS sequence"/>
</dbReference>
<dbReference type="Gene3D" id="3.30.420.10">
    <property type="entry name" value="Ribonuclease H-like superfamily/Ribonuclease H"/>
    <property type="match status" value="1"/>
</dbReference>
<comment type="function">
    <text evidence="16">DNA polymerase III is a complex, multichain enzyme responsible for most of the replicative synthesis in bacteria. The epsilon subunit contain the editing function and is a proofreading 3'-5' exonuclease.</text>
</comment>
<evidence type="ECO:0000256" key="6">
    <source>
        <dbReference type="ARBA" id="ARBA00022695"/>
    </source>
</evidence>
<sequence length="238" mass="26167">MKYIVLDTETTGLEVRLGHRLIEVGCIEVAGRQVTDNTWHQYINPERAVDEGAFQVHGISDDMLADKPVFAKVAQSFLDFIRGSTLIIHNASFDVGFLDMELERLNMGRVRDHVEDVIDSLAMAREMFPGKRNNLDALCDRLGVNNGHRTLHGALLDAQILAEVYLAMTRGQDSLVIDLGAGGGGEGGQWVNLAELELPDVVVTDDEAALHAEYLATLDREVKGKCVWNALQDAPETA</sequence>
<evidence type="ECO:0000313" key="18">
    <source>
        <dbReference type="EMBL" id="GLR26777.1"/>
    </source>
</evidence>
<evidence type="ECO:0000256" key="1">
    <source>
        <dbReference type="ARBA" id="ARBA00001936"/>
    </source>
</evidence>
<dbReference type="NCBIfam" id="TIGR01406">
    <property type="entry name" value="dnaQ_proteo"/>
    <property type="match status" value="1"/>
</dbReference>
<dbReference type="RefSeq" id="WP_284281445.1">
    <property type="nucleotide sequence ID" value="NZ_BSOJ01000018.1"/>
</dbReference>
<evidence type="ECO:0000256" key="3">
    <source>
        <dbReference type="ARBA" id="ARBA00012417"/>
    </source>
</evidence>
<gene>
    <name evidence="18" type="primary">dnaQ_2</name>
    <name evidence="16" type="synonym">dnaQ</name>
    <name evidence="18" type="ORF">GCM10007875_18670</name>
</gene>
<evidence type="ECO:0000256" key="10">
    <source>
        <dbReference type="ARBA" id="ARBA00022801"/>
    </source>
</evidence>
<evidence type="ECO:0000313" key="19">
    <source>
        <dbReference type="Proteomes" id="UP001156664"/>
    </source>
</evidence>
<dbReference type="PANTHER" id="PTHR30231:SF41">
    <property type="entry name" value="DNA POLYMERASE III SUBUNIT EPSILON"/>
    <property type="match status" value="1"/>
</dbReference>
<dbReference type="InterPro" id="IPR006054">
    <property type="entry name" value="DnaQ"/>
</dbReference>
<evidence type="ECO:0000256" key="2">
    <source>
        <dbReference type="ARBA" id="ARBA00001946"/>
    </source>
</evidence>
<name>A0ABQ5YWB1_9BURK</name>
<dbReference type="NCBIfam" id="NF004316">
    <property type="entry name" value="PRK05711.1"/>
    <property type="match status" value="1"/>
</dbReference>
<keyword evidence="6 16" id="KW-0548">Nucleotidyltransferase</keyword>
<evidence type="ECO:0000259" key="17">
    <source>
        <dbReference type="SMART" id="SM00479"/>
    </source>
</evidence>
<keyword evidence="19" id="KW-1185">Reference proteome</keyword>
<keyword evidence="7 16" id="KW-0235">DNA replication</keyword>
<feature type="domain" description="Exonuclease" evidence="17">
    <location>
        <begin position="2"/>
        <end position="174"/>
    </location>
</feature>
<evidence type="ECO:0000256" key="14">
    <source>
        <dbReference type="ARBA" id="ARBA00023211"/>
    </source>
</evidence>
<keyword evidence="13 16" id="KW-0239">DNA-directed DNA polymerase</keyword>
<keyword evidence="10 16" id="KW-0378">Hydrolase</keyword>
<comment type="catalytic activity">
    <reaction evidence="15 16">
        <text>DNA(n) + a 2'-deoxyribonucleoside 5'-triphosphate = DNA(n+1) + diphosphate</text>
        <dbReference type="Rhea" id="RHEA:22508"/>
        <dbReference type="Rhea" id="RHEA-COMP:17339"/>
        <dbReference type="Rhea" id="RHEA-COMP:17340"/>
        <dbReference type="ChEBI" id="CHEBI:33019"/>
        <dbReference type="ChEBI" id="CHEBI:61560"/>
        <dbReference type="ChEBI" id="CHEBI:173112"/>
        <dbReference type="EC" id="2.7.7.7"/>
    </reaction>
</comment>
<keyword evidence="5 16" id="KW-0808">Transferase</keyword>
<dbReference type="PANTHER" id="PTHR30231">
    <property type="entry name" value="DNA POLYMERASE III SUBUNIT EPSILON"/>
    <property type="match status" value="1"/>
</dbReference>
<evidence type="ECO:0000256" key="8">
    <source>
        <dbReference type="ARBA" id="ARBA00022722"/>
    </source>
</evidence>
<keyword evidence="12 16" id="KW-0460">Magnesium</keyword>
<comment type="caution">
    <text evidence="18">The sequence shown here is derived from an EMBL/GenBank/DDBJ whole genome shotgun (WGS) entry which is preliminary data.</text>
</comment>
<comment type="cofactor">
    <cofactor evidence="1 16">
        <name>Mn(2+)</name>
        <dbReference type="ChEBI" id="CHEBI:29035"/>
    </cofactor>
</comment>
<organism evidence="18 19">
    <name type="scientific">Limnobacter litoralis</name>
    <dbReference type="NCBI Taxonomy" id="481366"/>
    <lineage>
        <taxon>Bacteria</taxon>
        <taxon>Pseudomonadati</taxon>
        <taxon>Pseudomonadota</taxon>
        <taxon>Betaproteobacteria</taxon>
        <taxon>Burkholderiales</taxon>
        <taxon>Burkholderiaceae</taxon>
        <taxon>Limnobacter</taxon>
    </lineage>
</organism>
<keyword evidence="9 16" id="KW-0479">Metal-binding</keyword>
<evidence type="ECO:0000256" key="4">
    <source>
        <dbReference type="ARBA" id="ARBA00020352"/>
    </source>
</evidence>
<evidence type="ECO:0000256" key="12">
    <source>
        <dbReference type="ARBA" id="ARBA00022842"/>
    </source>
</evidence>
<keyword evidence="8 16" id="KW-0540">Nuclease</keyword>
<evidence type="ECO:0000256" key="5">
    <source>
        <dbReference type="ARBA" id="ARBA00022679"/>
    </source>
</evidence>
<protein>
    <recommendedName>
        <fullName evidence="4 16">DNA polymerase III subunit epsilon</fullName>
        <ecNumber evidence="3 16">2.7.7.7</ecNumber>
    </recommendedName>
</protein>
<evidence type="ECO:0000256" key="16">
    <source>
        <dbReference type="RuleBase" id="RU364087"/>
    </source>
</evidence>
<comment type="cofactor">
    <cofactor evidence="2 16">
        <name>Mg(2+)</name>
        <dbReference type="ChEBI" id="CHEBI:18420"/>
    </cofactor>
</comment>
<dbReference type="CDD" id="cd06131">
    <property type="entry name" value="DNA_pol_III_epsilon_Ecoli_like"/>
    <property type="match status" value="1"/>
</dbReference>
<evidence type="ECO:0000256" key="15">
    <source>
        <dbReference type="ARBA" id="ARBA00049244"/>
    </source>
</evidence>
<dbReference type="InterPro" id="IPR006309">
    <property type="entry name" value="DnaQ_proteo"/>
</dbReference>
<evidence type="ECO:0000256" key="13">
    <source>
        <dbReference type="ARBA" id="ARBA00022932"/>
    </source>
</evidence>
<comment type="subunit">
    <text evidence="16">DNA polymerase III contains a core (composed of alpha, epsilon and theta chains) that associates with a tau subunit. This core dimerizes to form the POLIII' complex. PolIII' associates with the gamma complex (composed of gamma, delta, delta', psi and chi chains) and with the beta chain to form the complete DNA polymerase III complex.</text>
</comment>
<proteinExistence type="predicted"/>
<keyword evidence="11 16" id="KW-0269">Exonuclease</keyword>
<reference evidence="19" key="1">
    <citation type="journal article" date="2019" name="Int. J. Syst. Evol. Microbiol.">
        <title>The Global Catalogue of Microorganisms (GCM) 10K type strain sequencing project: providing services to taxonomists for standard genome sequencing and annotation.</title>
        <authorList>
            <consortium name="The Broad Institute Genomics Platform"/>
            <consortium name="The Broad Institute Genome Sequencing Center for Infectious Disease"/>
            <person name="Wu L."/>
            <person name="Ma J."/>
        </authorList>
    </citation>
    <scope>NUCLEOTIDE SEQUENCE [LARGE SCALE GENOMIC DNA]</scope>
    <source>
        <strain evidence="19">NBRC 105857</strain>
    </source>
</reference>
<accession>A0ABQ5YWB1</accession>
<dbReference type="SUPFAM" id="SSF53098">
    <property type="entry name" value="Ribonuclease H-like"/>
    <property type="match status" value="1"/>
</dbReference>
<dbReference type="Pfam" id="PF00929">
    <property type="entry name" value="RNase_T"/>
    <property type="match status" value="1"/>
</dbReference>
<evidence type="ECO:0000256" key="7">
    <source>
        <dbReference type="ARBA" id="ARBA00022705"/>
    </source>
</evidence>
<dbReference type="EMBL" id="BSOJ01000018">
    <property type="protein sequence ID" value="GLR26777.1"/>
    <property type="molecule type" value="Genomic_DNA"/>
</dbReference>
<dbReference type="InterPro" id="IPR013520">
    <property type="entry name" value="Ribonucl_H"/>
</dbReference>
<evidence type="ECO:0000256" key="9">
    <source>
        <dbReference type="ARBA" id="ARBA00022723"/>
    </source>
</evidence>
<evidence type="ECO:0000256" key="11">
    <source>
        <dbReference type="ARBA" id="ARBA00022839"/>
    </source>
</evidence>
<dbReference type="EC" id="2.7.7.7" evidence="3 16"/>
<keyword evidence="14 16" id="KW-0464">Manganese</keyword>
<dbReference type="NCBIfam" id="TIGR00573">
    <property type="entry name" value="dnaq"/>
    <property type="match status" value="1"/>
</dbReference>
<dbReference type="InterPro" id="IPR012337">
    <property type="entry name" value="RNaseH-like_sf"/>
</dbReference>
<dbReference type="SMART" id="SM00479">
    <property type="entry name" value="EXOIII"/>
    <property type="match status" value="1"/>
</dbReference>